<sequence length="73" mass="8215">MHGEPSCHAAAPSHGFGKSRRRQQISFFVSCRRTATPGHSVERKRIQGAASLPESLPEKQPHDRRKMRPWPAS</sequence>
<proteinExistence type="predicted"/>
<gene>
    <name evidence="2" type="ORF">U9M48_029566</name>
</gene>
<protein>
    <submittedName>
        <fullName evidence="2">Uncharacterized protein</fullName>
    </submittedName>
</protein>
<name>A0AAQ3X2T9_PASNO</name>
<dbReference type="EMBL" id="CP144750">
    <property type="protein sequence ID" value="WVZ82285.1"/>
    <property type="molecule type" value="Genomic_DNA"/>
</dbReference>
<evidence type="ECO:0000256" key="1">
    <source>
        <dbReference type="SAM" id="MobiDB-lite"/>
    </source>
</evidence>
<accession>A0AAQ3X2T9</accession>
<evidence type="ECO:0000313" key="2">
    <source>
        <dbReference type="EMBL" id="WVZ82285.1"/>
    </source>
</evidence>
<evidence type="ECO:0000313" key="3">
    <source>
        <dbReference type="Proteomes" id="UP001341281"/>
    </source>
</evidence>
<feature type="compositionally biased region" description="Basic residues" evidence="1">
    <location>
        <begin position="62"/>
        <end position="73"/>
    </location>
</feature>
<dbReference type="AlphaFoldDB" id="A0AAQ3X2T9"/>
<feature type="region of interest" description="Disordered" evidence="1">
    <location>
        <begin position="1"/>
        <end position="73"/>
    </location>
</feature>
<organism evidence="2 3">
    <name type="scientific">Paspalum notatum var. saurae</name>
    <dbReference type="NCBI Taxonomy" id="547442"/>
    <lineage>
        <taxon>Eukaryota</taxon>
        <taxon>Viridiplantae</taxon>
        <taxon>Streptophyta</taxon>
        <taxon>Embryophyta</taxon>
        <taxon>Tracheophyta</taxon>
        <taxon>Spermatophyta</taxon>
        <taxon>Magnoliopsida</taxon>
        <taxon>Liliopsida</taxon>
        <taxon>Poales</taxon>
        <taxon>Poaceae</taxon>
        <taxon>PACMAD clade</taxon>
        <taxon>Panicoideae</taxon>
        <taxon>Andropogonodae</taxon>
        <taxon>Paspaleae</taxon>
        <taxon>Paspalinae</taxon>
        <taxon>Paspalum</taxon>
    </lineage>
</organism>
<keyword evidence="3" id="KW-1185">Reference proteome</keyword>
<dbReference type="Proteomes" id="UP001341281">
    <property type="component" value="Chromosome 06"/>
</dbReference>
<reference evidence="2 3" key="1">
    <citation type="submission" date="2024-02" db="EMBL/GenBank/DDBJ databases">
        <title>High-quality chromosome-scale genome assembly of Pensacola bahiagrass (Paspalum notatum Flugge var. saurae).</title>
        <authorList>
            <person name="Vega J.M."/>
            <person name="Podio M."/>
            <person name="Orjuela J."/>
            <person name="Siena L.A."/>
            <person name="Pessino S.C."/>
            <person name="Combes M.C."/>
            <person name="Mariac C."/>
            <person name="Albertini E."/>
            <person name="Pupilli F."/>
            <person name="Ortiz J.P.A."/>
            <person name="Leblanc O."/>
        </authorList>
    </citation>
    <scope>NUCLEOTIDE SEQUENCE [LARGE SCALE GENOMIC DNA]</scope>
    <source>
        <strain evidence="2">R1</strain>
        <tissue evidence="2">Leaf</tissue>
    </source>
</reference>